<dbReference type="Pfam" id="PF04011">
    <property type="entry name" value="LemA"/>
    <property type="match status" value="1"/>
</dbReference>
<keyword evidence="6" id="KW-0175">Coiled coil</keyword>
<evidence type="ECO:0000256" key="1">
    <source>
        <dbReference type="ARBA" id="ARBA00004167"/>
    </source>
</evidence>
<evidence type="ECO:0000256" key="2">
    <source>
        <dbReference type="ARBA" id="ARBA00008854"/>
    </source>
</evidence>
<dbReference type="PANTHER" id="PTHR34478:SF2">
    <property type="entry name" value="MEMBRANE PROTEIN"/>
    <property type="match status" value="1"/>
</dbReference>
<dbReference type="EMBL" id="CP038013">
    <property type="protein sequence ID" value="QBQ07468.1"/>
    <property type="molecule type" value="Genomic_DNA"/>
</dbReference>
<dbReference type="Proteomes" id="UP000294309">
    <property type="component" value="Chromosome"/>
</dbReference>
<dbReference type="OrthoDB" id="384498at2"/>
<feature type="transmembrane region" description="Helical" evidence="7">
    <location>
        <begin position="23"/>
        <end position="46"/>
    </location>
</feature>
<protein>
    <submittedName>
        <fullName evidence="8">LemA family protein</fullName>
    </submittedName>
</protein>
<keyword evidence="3 7" id="KW-0812">Transmembrane</keyword>
<comment type="subcellular location">
    <subcellularLocation>
        <location evidence="1">Membrane</location>
        <topology evidence="1">Single-pass membrane protein</topology>
    </subcellularLocation>
</comment>
<dbReference type="SUPFAM" id="SSF140478">
    <property type="entry name" value="LemA-like"/>
    <property type="match status" value="1"/>
</dbReference>
<name>A0A4P7AIB1_9MOLU</name>
<evidence type="ECO:0000256" key="7">
    <source>
        <dbReference type="SAM" id="Phobius"/>
    </source>
</evidence>
<dbReference type="RefSeq" id="WP_134297260.1">
    <property type="nucleotide sequence ID" value="NZ_CP038013.1"/>
</dbReference>
<keyword evidence="9" id="KW-1185">Reference proteome</keyword>
<dbReference type="KEGG" id="sgq:SGLAD_v1c02690"/>
<dbReference type="Gene3D" id="1.20.1440.20">
    <property type="entry name" value="LemA-like domain"/>
    <property type="match status" value="1"/>
</dbReference>
<reference evidence="8 9" key="1">
    <citation type="submission" date="2019-03" db="EMBL/GenBank/DDBJ databases">
        <title>Complete genome sequence of Spiroplasma gladiatoris TG-1 (DSM 22552).</title>
        <authorList>
            <person name="Lin Y.-C."/>
            <person name="Chou L."/>
            <person name="Kuo C.-H."/>
        </authorList>
    </citation>
    <scope>NUCLEOTIDE SEQUENCE [LARGE SCALE GENOMIC DNA]</scope>
    <source>
        <strain evidence="8 9">TG-1</strain>
    </source>
</reference>
<dbReference type="InterPro" id="IPR007156">
    <property type="entry name" value="MamQ_LemA"/>
</dbReference>
<dbReference type="AlphaFoldDB" id="A0A4P7AIB1"/>
<organism evidence="8 9">
    <name type="scientific">Spiroplasma gladiatoris</name>
    <dbReference type="NCBI Taxonomy" id="2143"/>
    <lineage>
        <taxon>Bacteria</taxon>
        <taxon>Bacillati</taxon>
        <taxon>Mycoplasmatota</taxon>
        <taxon>Mollicutes</taxon>
        <taxon>Entomoplasmatales</taxon>
        <taxon>Spiroplasmataceae</taxon>
        <taxon>Spiroplasma</taxon>
    </lineage>
</organism>
<feature type="coiled-coil region" evidence="6">
    <location>
        <begin position="137"/>
        <end position="164"/>
    </location>
</feature>
<evidence type="ECO:0000256" key="5">
    <source>
        <dbReference type="ARBA" id="ARBA00023136"/>
    </source>
</evidence>
<dbReference type="InterPro" id="IPR023353">
    <property type="entry name" value="LemA-like_dom_sf"/>
</dbReference>
<dbReference type="PANTHER" id="PTHR34478">
    <property type="entry name" value="PROTEIN LEMA"/>
    <property type="match status" value="1"/>
</dbReference>
<keyword evidence="4 7" id="KW-1133">Transmembrane helix</keyword>
<evidence type="ECO:0000256" key="4">
    <source>
        <dbReference type="ARBA" id="ARBA00022989"/>
    </source>
</evidence>
<keyword evidence="5 7" id="KW-0472">Membrane</keyword>
<sequence>MIAQDQELNNINNNANQPIKASFIGMVFWVFLWFLIIPLIVHIALLNKIKKAKVKTQEQEANIDVYLKQRRDLLLKLIESVKGSIKFEKEILNTLTAMRTGQGLDQMQKKATILNSISENIKVQIENYPNLKSTSAIKDFIIAIESLEMEISNARDNYNQAVSEYNQILSSYPSNVVAKFNKEKYRSFFEVADWDRDDIEINL</sequence>
<evidence type="ECO:0000313" key="9">
    <source>
        <dbReference type="Proteomes" id="UP000294309"/>
    </source>
</evidence>
<comment type="similarity">
    <text evidence="2">Belongs to the LemA family.</text>
</comment>
<accession>A0A4P7AIB1</accession>
<dbReference type="GO" id="GO:0016020">
    <property type="term" value="C:membrane"/>
    <property type="evidence" value="ECO:0007669"/>
    <property type="project" value="UniProtKB-SubCell"/>
</dbReference>
<evidence type="ECO:0000256" key="3">
    <source>
        <dbReference type="ARBA" id="ARBA00022692"/>
    </source>
</evidence>
<evidence type="ECO:0000313" key="8">
    <source>
        <dbReference type="EMBL" id="QBQ07468.1"/>
    </source>
</evidence>
<gene>
    <name evidence="8" type="primary">lemA</name>
    <name evidence="8" type="ORF">SGLAD_v1c02690</name>
</gene>
<evidence type="ECO:0000256" key="6">
    <source>
        <dbReference type="SAM" id="Coils"/>
    </source>
</evidence>
<proteinExistence type="inferred from homology"/>